<evidence type="ECO:0000313" key="5">
    <source>
        <dbReference type="EMBL" id="SCU81918.1"/>
    </source>
</evidence>
<feature type="domain" description="UNC-45/Cro1/She4 central" evidence="4">
    <location>
        <begin position="192"/>
        <end position="335"/>
    </location>
</feature>
<dbReference type="GO" id="GO:0051879">
    <property type="term" value="F:Hsp90 protein binding"/>
    <property type="evidence" value="ECO:0007669"/>
    <property type="project" value="TreeGrafter"/>
</dbReference>
<proteinExistence type="predicted"/>
<evidence type="ECO:0000256" key="2">
    <source>
        <dbReference type="ARBA" id="ARBA00022490"/>
    </source>
</evidence>
<sequence length="797" mass="89501">MDAIDTSDISQFKHTPEEETGSGTDRLAPKRNKNPRVPQKKLDESITAELQNAVDELFDDNTRKIDDSENILVRAFRENIESRHYLIAKVHHNVEKSLKVFGEYGSGATDVLVECFGARQESIALLLATKHHLTALDQLSNNMGDGIDTTNSKKIENFTSFNFNLEVAVKLLKKFDYDFEDVEFLVKPSVFRCRPQYVTSTVLEVFTVIHKKDKEQLESHLQSIINSILVVAGTDVDAAAAEKHLFVVIDVLRILYLVLTTFCTNVFLSKEFQQSAKKHISDNDNMVFALLGLMSTACVDEAARNYIAENYADTLNNCIKIDKFKVAATLLLLKTWSFTKLKGNAIVDMAATLVEEIERARGSEFEEMAVEGLAYLSLKLSVKSLLIKKERLRPVFLDYLKSEKTSFPMYYGILVILGNLSSPLEPETQEQKTVESLKAYASSKSVETEPEMIALKESDVSRFVSHFILHQNVIGLVKAQIRKRNRQSSGPRAQLLRIVYNAARSKTLITESVKQGSVTFLLESLASNTVTEESRLLALKSLARTLTLVNPQLVFKDYSALNALPFLFELIPDPTKPTFDGNIKSKDTYESLLALTNLATLQDSSVVCEKIVTVPIFWNKIENLMLDTTVEIQRSTLELLSNLMAGSLHLAVKFFNFDNPTSLRNFKVLVKLLNLKDVQSQLAVAAIFSNISCSVPFIAQELAQQPELINTALQILQDQCHEAEMRHRLIIFFDAIASVEPHSQILLAQNPKVEQVLKNVRELEAESSSNYLTAIDAILKKLQQRQVATSLHATEAR</sequence>
<evidence type="ECO:0000256" key="1">
    <source>
        <dbReference type="ARBA" id="ARBA00004496"/>
    </source>
</evidence>
<reference evidence="6" key="1">
    <citation type="submission" date="2016-03" db="EMBL/GenBank/DDBJ databases">
        <authorList>
            <person name="Devillers Hugo."/>
        </authorList>
    </citation>
    <scope>NUCLEOTIDE SEQUENCE [LARGE SCALE GENOMIC DNA]</scope>
</reference>
<dbReference type="Gene3D" id="1.25.10.100">
    <property type="match status" value="1"/>
</dbReference>
<dbReference type="SUPFAM" id="SSF48371">
    <property type="entry name" value="ARM repeat"/>
    <property type="match status" value="2"/>
</dbReference>
<dbReference type="InterPro" id="IPR016024">
    <property type="entry name" value="ARM-type_fold"/>
</dbReference>
<dbReference type="PANTHER" id="PTHR45994:SF1">
    <property type="entry name" value="FI21225P1"/>
    <property type="match status" value="1"/>
</dbReference>
<evidence type="ECO:0000256" key="3">
    <source>
        <dbReference type="SAM" id="MobiDB-lite"/>
    </source>
</evidence>
<protein>
    <submittedName>
        <fullName evidence="5">LANO_0B04566g1_1</fullName>
    </submittedName>
</protein>
<dbReference type="Pfam" id="PF11701">
    <property type="entry name" value="UNC45-central"/>
    <property type="match status" value="1"/>
</dbReference>
<gene>
    <name evidence="5" type="ORF">LANO_0B04566G</name>
</gene>
<keyword evidence="6" id="KW-1185">Reference proteome</keyword>
<evidence type="ECO:0000259" key="4">
    <source>
        <dbReference type="Pfam" id="PF11701"/>
    </source>
</evidence>
<keyword evidence="2" id="KW-0963">Cytoplasm</keyword>
<dbReference type="PANTHER" id="PTHR45994">
    <property type="entry name" value="FI21225P1"/>
    <property type="match status" value="1"/>
</dbReference>
<evidence type="ECO:0000313" key="6">
    <source>
        <dbReference type="Proteomes" id="UP000189911"/>
    </source>
</evidence>
<dbReference type="Proteomes" id="UP000189911">
    <property type="component" value="Chromosome B"/>
</dbReference>
<feature type="region of interest" description="Disordered" evidence="3">
    <location>
        <begin position="1"/>
        <end position="41"/>
    </location>
</feature>
<dbReference type="OrthoDB" id="5574718at2759"/>
<dbReference type="InterPro" id="IPR024660">
    <property type="entry name" value="UCS_central_dom"/>
</dbReference>
<accession>A0A1G4IXU5</accession>
<comment type="subcellular location">
    <subcellularLocation>
        <location evidence="1">Cytoplasm</location>
    </subcellularLocation>
</comment>
<dbReference type="AlphaFoldDB" id="A0A1G4IXU5"/>
<dbReference type="GO" id="GO:0005737">
    <property type="term" value="C:cytoplasm"/>
    <property type="evidence" value="ECO:0007669"/>
    <property type="project" value="UniProtKB-SubCell"/>
</dbReference>
<dbReference type="InterPro" id="IPR011989">
    <property type="entry name" value="ARM-like"/>
</dbReference>
<organism evidence="5 6">
    <name type="scientific">Lachancea nothofagi CBS 11611</name>
    <dbReference type="NCBI Taxonomy" id="1266666"/>
    <lineage>
        <taxon>Eukaryota</taxon>
        <taxon>Fungi</taxon>
        <taxon>Dikarya</taxon>
        <taxon>Ascomycota</taxon>
        <taxon>Saccharomycotina</taxon>
        <taxon>Saccharomycetes</taxon>
        <taxon>Saccharomycetales</taxon>
        <taxon>Saccharomycetaceae</taxon>
        <taxon>Lachancea</taxon>
    </lineage>
</organism>
<dbReference type="Gene3D" id="1.25.10.10">
    <property type="entry name" value="Leucine-rich Repeat Variant"/>
    <property type="match status" value="1"/>
</dbReference>
<dbReference type="EMBL" id="LT598450">
    <property type="protein sequence ID" value="SCU81918.1"/>
    <property type="molecule type" value="Genomic_DNA"/>
</dbReference>
<name>A0A1G4IXU5_9SACH</name>